<dbReference type="PANTHER" id="PTHR43435">
    <property type="entry name" value="RIBULOKINASE"/>
    <property type="match status" value="1"/>
</dbReference>
<gene>
    <name evidence="6" type="ORF">Ga0061067_11228</name>
</gene>
<dbReference type="RefSeq" id="WP_055456577.1">
    <property type="nucleotide sequence ID" value="NZ_CYHE01000012.1"/>
</dbReference>
<dbReference type="SUPFAM" id="SSF53067">
    <property type="entry name" value="Actin-like ATPase domain"/>
    <property type="match status" value="2"/>
</dbReference>
<reference evidence="7" key="1">
    <citation type="submission" date="2015-08" db="EMBL/GenBank/DDBJ databases">
        <authorList>
            <person name="Varghese N."/>
        </authorList>
    </citation>
    <scope>NUCLEOTIDE SEQUENCE [LARGE SCALE GENOMIC DNA]</scope>
    <source>
        <strain evidence="7">DSM 23407</strain>
    </source>
</reference>
<evidence type="ECO:0000313" key="6">
    <source>
        <dbReference type="EMBL" id="CUA99112.1"/>
    </source>
</evidence>
<dbReference type="Pfam" id="PF02782">
    <property type="entry name" value="FGGY_C"/>
    <property type="match status" value="1"/>
</dbReference>
<evidence type="ECO:0000256" key="1">
    <source>
        <dbReference type="ARBA" id="ARBA00009156"/>
    </source>
</evidence>
<dbReference type="EMBL" id="CYHE01000012">
    <property type="protein sequence ID" value="CUA99112.1"/>
    <property type="molecule type" value="Genomic_DNA"/>
</dbReference>
<dbReference type="AlphaFoldDB" id="A0A0K6I753"/>
<dbReference type="InterPro" id="IPR018484">
    <property type="entry name" value="FGGY_N"/>
</dbReference>
<dbReference type="GO" id="GO:0019150">
    <property type="term" value="F:D-ribulokinase activity"/>
    <property type="evidence" value="ECO:0007669"/>
    <property type="project" value="TreeGrafter"/>
</dbReference>
<dbReference type="InterPro" id="IPR006003">
    <property type="entry name" value="FGGY_RbtK-like"/>
</dbReference>
<keyword evidence="3 6" id="KW-0418">Kinase</keyword>
<name>A0A0K6I753_9HYPH</name>
<dbReference type="OrthoDB" id="9805576at2"/>
<comment type="similarity">
    <text evidence="1">Belongs to the FGGY kinase family.</text>
</comment>
<dbReference type="PANTHER" id="PTHR43435:SF4">
    <property type="entry name" value="FGGY CARBOHYDRATE KINASE DOMAIN-CONTAINING PROTEIN"/>
    <property type="match status" value="1"/>
</dbReference>
<dbReference type="InterPro" id="IPR018485">
    <property type="entry name" value="FGGY_C"/>
</dbReference>
<evidence type="ECO:0000259" key="5">
    <source>
        <dbReference type="Pfam" id="PF02782"/>
    </source>
</evidence>
<dbReference type="PIRSF" id="PIRSF000538">
    <property type="entry name" value="GlpK"/>
    <property type="match status" value="1"/>
</dbReference>
<dbReference type="GO" id="GO:0005737">
    <property type="term" value="C:cytoplasm"/>
    <property type="evidence" value="ECO:0007669"/>
    <property type="project" value="TreeGrafter"/>
</dbReference>
<feature type="domain" description="Carbohydrate kinase FGGY N-terminal" evidence="4">
    <location>
        <begin position="5"/>
        <end position="260"/>
    </location>
</feature>
<keyword evidence="7" id="KW-1185">Reference proteome</keyword>
<evidence type="ECO:0000256" key="3">
    <source>
        <dbReference type="ARBA" id="ARBA00022777"/>
    </source>
</evidence>
<dbReference type="Proteomes" id="UP000183900">
    <property type="component" value="Unassembled WGS sequence"/>
</dbReference>
<dbReference type="InterPro" id="IPR000577">
    <property type="entry name" value="Carb_kinase_FGGY"/>
</dbReference>
<evidence type="ECO:0000259" key="4">
    <source>
        <dbReference type="Pfam" id="PF00370"/>
    </source>
</evidence>
<protein>
    <submittedName>
        <fullName evidence="6">FGGY-family pentulose kinase</fullName>
    </submittedName>
</protein>
<evidence type="ECO:0000313" key="7">
    <source>
        <dbReference type="Proteomes" id="UP000183900"/>
    </source>
</evidence>
<sequence>MPDHILAVDVGTGSARAGVFDLRGQQLARCVVPVSLHTPQARHMEQDSGEIWSAVCHAVRAALNEAGLAGADILAIGFDATCSLVVRDTQGQPLSISTTGAATRDTILWMDHRAIAETDQCNAIDDPLLARFGGRLSVEMQIPKLLWLKRHMPEIWRKAGLIFDLADYLTWRATGASARSHSPMASKWGYTAETPGAPPLGFLKKAGLEDLMERAGLPRQSHPIHQPVGHLSAEAADALGLTTACLVAPGLIDAYAGALGLFAAGEREPVPLAQEAAFIAGTSSCIIRLTQAPVSGPGCWGGFEGAAIPGLYLLEAGQSASGAFLDHVLKTHPGGGEPSQARHRAILDAIGTRLQSEGRDFGLPITVLPDIHGTRSPVSDPRLTASLAGLDLDSSEEGLLRLYWRSCVALACGISHILDHQPAGAGRPERLLLGGGFAGHALLAQLHADATGASVHVPANCDAVLLGTALHAAVAAGAFPSVHAAGEAMRFAMRIFTPQAEAAAALHRDKALHTTMMRHRAELTAIMLQQPDGTSAASSSFTPAAR</sequence>
<proteinExistence type="inferred from homology"/>
<feature type="domain" description="Carbohydrate kinase FGGY C-terminal" evidence="5">
    <location>
        <begin position="277"/>
        <end position="476"/>
    </location>
</feature>
<dbReference type="Pfam" id="PF00370">
    <property type="entry name" value="FGGY_N"/>
    <property type="match status" value="1"/>
</dbReference>
<keyword evidence="2" id="KW-0808">Transferase</keyword>
<dbReference type="Gene3D" id="3.30.420.40">
    <property type="match status" value="1"/>
</dbReference>
<accession>A0A0K6I753</accession>
<evidence type="ECO:0000256" key="2">
    <source>
        <dbReference type="ARBA" id="ARBA00022679"/>
    </source>
</evidence>
<dbReference type="GO" id="GO:0019321">
    <property type="term" value="P:pentose metabolic process"/>
    <property type="evidence" value="ECO:0007669"/>
    <property type="project" value="TreeGrafter"/>
</dbReference>
<organism evidence="6 7">
    <name type="scientific">Pannonibacter indicus</name>
    <dbReference type="NCBI Taxonomy" id="466044"/>
    <lineage>
        <taxon>Bacteria</taxon>
        <taxon>Pseudomonadati</taxon>
        <taxon>Pseudomonadota</taxon>
        <taxon>Alphaproteobacteria</taxon>
        <taxon>Hyphomicrobiales</taxon>
        <taxon>Stappiaceae</taxon>
        <taxon>Pannonibacter</taxon>
    </lineage>
</organism>
<dbReference type="NCBIfam" id="TIGR01315">
    <property type="entry name" value="5C_CHO_kinase"/>
    <property type="match status" value="1"/>
</dbReference>
<dbReference type="InterPro" id="IPR043129">
    <property type="entry name" value="ATPase_NBD"/>
</dbReference>
<dbReference type="Gene3D" id="1.20.58.2240">
    <property type="match status" value="1"/>
</dbReference>